<evidence type="ECO:0000313" key="4">
    <source>
        <dbReference type="EMBL" id="MDS1269805.1"/>
    </source>
</evidence>
<evidence type="ECO:0000256" key="2">
    <source>
        <dbReference type="SAM" id="Phobius"/>
    </source>
</evidence>
<dbReference type="EMBL" id="JAVLVT010000002">
    <property type="protein sequence ID" value="MDS1269805.1"/>
    <property type="molecule type" value="Genomic_DNA"/>
</dbReference>
<sequence length="316" mass="32274">MTIRRTLAATSVALFGLPLLLVTPLASPTHADTASATATLAYDCSGPAGPDSTDVDLTVALDPEEPAGGEEAALTVDVDGSEFDLRHTPHWYLRVTSARVELQLYSSPDQQAAVPLSTRPSLFDDTWTLTGQTTVPDTADEFTLDAGELVITQNLVDDTGTTSARPTPTPEPLDGARTEETTCTVVGDDTQIAAWPVAGAPEPSPTPTPSPTPPPSPTGSPAPSPTSAPPQESPTDDPTPEATASPSPDEAAPPRDGGDTLPVSGTALTGLIIAAALVVLGGVGALFLARRGRGFGPDPGVDPDGPSVGDSRHRVD</sequence>
<comment type="caution">
    <text evidence="4">The sequence shown here is derived from an EMBL/GenBank/DDBJ whole genome shotgun (WGS) entry which is preliminary data.</text>
</comment>
<feature type="region of interest" description="Disordered" evidence="1">
    <location>
        <begin position="290"/>
        <end position="316"/>
    </location>
</feature>
<feature type="compositionally biased region" description="Pro residues" evidence="1">
    <location>
        <begin position="202"/>
        <end position="232"/>
    </location>
</feature>
<dbReference type="Proteomes" id="UP001250214">
    <property type="component" value="Unassembled WGS sequence"/>
</dbReference>
<dbReference type="RefSeq" id="WP_310911341.1">
    <property type="nucleotide sequence ID" value="NZ_JAVLVT010000002.1"/>
</dbReference>
<feature type="compositionally biased region" description="Polar residues" evidence="1">
    <location>
        <begin position="154"/>
        <end position="166"/>
    </location>
</feature>
<accession>A0ABU2H4N5</accession>
<keyword evidence="3" id="KW-0732">Signal</keyword>
<feature type="transmembrane region" description="Helical" evidence="2">
    <location>
        <begin position="267"/>
        <end position="289"/>
    </location>
</feature>
<keyword evidence="5" id="KW-1185">Reference proteome</keyword>
<feature type="region of interest" description="Disordered" evidence="1">
    <location>
        <begin position="154"/>
        <end position="179"/>
    </location>
</feature>
<evidence type="ECO:0000256" key="1">
    <source>
        <dbReference type="SAM" id="MobiDB-lite"/>
    </source>
</evidence>
<keyword evidence="2" id="KW-1133">Transmembrane helix</keyword>
<name>A0ABU2H4N5_9ACTN</name>
<feature type="region of interest" description="Disordered" evidence="1">
    <location>
        <begin position="196"/>
        <end position="262"/>
    </location>
</feature>
<keyword evidence="2" id="KW-0812">Transmembrane</keyword>
<feature type="signal peptide" evidence="3">
    <location>
        <begin position="1"/>
        <end position="31"/>
    </location>
</feature>
<reference evidence="5" key="1">
    <citation type="submission" date="2023-07" db="EMBL/GenBank/DDBJ databases">
        <title>Novel species in the genus Lipingzhangella isolated from Sambhar Salt Lake.</title>
        <authorList>
            <person name="Jiya N."/>
            <person name="Kajale S."/>
            <person name="Sharma A."/>
        </authorList>
    </citation>
    <scope>NUCLEOTIDE SEQUENCE [LARGE SCALE GENOMIC DNA]</scope>
    <source>
        <strain evidence="5">LS1_29</strain>
    </source>
</reference>
<protein>
    <submittedName>
        <fullName evidence="4">Uncharacterized protein</fullName>
    </submittedName>
</protein>
<proteinExistence type="predicted"/>
<evidence type="ECO:0000256" key="3">
    <source>
        <dbReference type="SAM" id="SignalP"/>
    </source>
</evidence>
<organism evidence="4 5">
    <name type="scientific">Lipingzhangella rawalii</name>
    <dbReference type="NCBI Taxonomy" id="2055835"/>
    <lineage>
        <taxon>Bacteria</taxon>
        <taxon>Bacillati</taxon>
        <taxon>Actinomycetota</taxon>
        <taxon>Actinomycetes</taxon>
        <taxon>Streptosporangiales</taxon>
        <taxon>Nocardiopsidaceae</taxon>
        <taxon>Lipingzhangella</taxon>
    </lineage>
</organism>
<feature type="compositionally biased region" description="Low complexity" evidence="1">
    <location>
        <begin position="296"/>
        <end position="309"/>
    </location>
</feature>
<feature type="chain" id="PRO_5045920632" evidence="3">
    <location>
        <begin position="32"/>
        <end position="316"/>
    </location>
</feature>
<gene>
    <name evidence="4" type="ORF">RIF23_05795</name>
</gene>
<evidence type="ECO:0000313" key="5">
    <source>
        <dbReference type="Proteomes" id="UP001250214"/>
    </source>
</evidence>
<keyword evidence="2" id="KW-0472">Membrane</keyword>